<accession>X6NE36</accession>
<dbReference type="EMBL" id="ASPP01009405">
    <property type="protein sequence ID" value="ETO24153.1"/>
    <property type="molecule type" value="Genomic_DNA"/>
</dbReference>
<organism evidence="4 5">
    <name type="scientific">Reticulomyxa filosa</name>
    <dbReference type="NCBI Taxonomy" id="46433"/>
    <lineage>
        <taxon>Eukaryota</taxon>
        <taxon>Sar</taxon>
        <taxon>Rhizaria</taxon>
        <taxon>Retaria</taxon>
        <taxon>Foraminifera</taxon>
        <taxon>Monothalamids</taxon>
        <taxon>Reticulomyxidae</taxon>
        <taxon>Reticulomyxa</taxon>
    </lineage>
</organism>
<reference evidence="4 5" key="1">
    <citation type="journal article" date="2013" name="Curr. Biol.">
        <title>The Genome of the Foraminiferan Reticulomyxa filosa.</title>
        <authorList>
            <person name="Glockner G."/>
            <person name="Hulsmann N."/>
            <person name="Schleicher M."/>
            <person name="Noegel A.A."/>
            <person name="Eichinger L."/>
            <person name="Gallinger C."/>
            <person name="Pawlowski J."/>
            <person name="Sierra R."/>
            <person name="Euteneuer U."/>
            <person name="Pillet L."/>
            <person name="Moustafa A."/>
            <person name="Platzer M."/>
            <person name="Groth M."/>
            <person name="Szafranski K."/>
            <person name="Schliwa M."/>
        </authorList>
    </citation>
    <scope>NUCLEOTIDE SEQUENCE [LARGE SCALE GENOMIC DNA]</scope>
</reference>
<evidence type="ECO:0000256" key="2">
    <source>
        <dbReference type="SAM" id="MobiDB-lite"/>
    </source>
</evidence>
<feature type="region of interest" description="Disordered" evidence="2">
    <location>
        <begin position="403"/>
        <end position="422"/>
    </location>
</feature>
<gene>
    <name evidence="4" type="ORF">RFI_13008</name>
</gene>
<proteinExistence type="predicted"/>
<dbReference type="Gene3D" id="2.30.29.30">
    <property type="entry name" value="Pleckstrin-homology domain (PH domain)/Phosphotyrosine-binding domain (PTB)"/>
    <property type="match status" value="1"/>
</dbReference>
<dbReference type="InterPro" id="IPR001849">
    <property type="entry name" value="PH_domain"/>
</dbReference>
<dbReference type="AlphaFoldDB" id="X6NE36"/>
<dbReference type="SUPFAM" id="SSF50729">
    <property type="entry name" value="PH domain-like"/>
    <property type="match status" value="1"/>
</dbReference>
<evidence type="ECO:0000313" key="5">
    <source>
        <dbReference type="Proteomes" id="UP000023152"/>
    </source>
</evidence>
<dbReference type="InterPro" id="IPR011993">
    <property type="entry name" value="PH-like_dom_sf"/>
</dbReference>
<keyword evidence="1" id="KW-0175">Coiled coil</keyword>
<feature type="coiled-coil region" evidence="1">
    <location>
        <begin position="253"/>
        <end position="348"/>
    </location>
</feature>
<sequence>MAFNIDIELDLTNEKVCLISNYFIFVIYCSTLTENWNVERSPREFETFAYKNVKSATPLPRQPSKDDPEKVELFLSRLGCLPAALRYPTFHDFLEIPAKIRAGLKYVAEKPFGKAMKSGLLQVHPRFVGKPPVTRQIELCMANRAANLLVYVDPQDKVPVIVLGLLSSSSYKKLPELKNTFAILSGKRQLVLQAASSKDLENWVNAVKKALKNVGAEVEEEEKGPLPDKMRDDISTGLGKIGLGKLGRRVSNTTSKKVDVEKLQSENRELRKEIDKCKVQMTELSAQLERMEREKEKERSGEKELRERKWKEFQKEMEAVEDEHTHAMEELRLSIEELQCKIEEKGRTEGFYKVGVLFSDGYDKELRKEKKCVPLVISCISMSANFVLEQTDVHATEQQVEVGDNQANAEPKSSEPTKKQEQKFNEDGILEDYQEDTQQSGPSYKVTYKNQHKHNHIHILNHRHTHYHNDTTEKEVVFTQTETLAHTVVHTSTQFQIKRNLLT</sequence>
<keyword evidence="5" id="KW-1185">Reference proteome</keyword>
<feature type="domain" description="PH" evidence="3">
    <location>
        <begin position="178"/>
        <end position="212"/>
    </location>
</feature>
<evidence type="ECO:0000313" key="4">
    <source>
        <dbReference type="EMBL" id="ETO24153.1"/>
    </source>
</evidence>
<dbReference type="Proteomes" id="UP000023152">
    <property type="component" value="Unassembled WGS sequence"/>
</dbReference>
<evidence type="ECO:0000259" key="3">
    <source>
        <dbReference type="PROSITE" id="PS50003"/>
    </source>
</evidence>
<comment type="caution">
    <text evidence="4">The sequence shown here is derived from an EMBL/GenBank/DDBJ whole genome shotgun (WGS) entry which is preliminary data.</text>
</comment>
<protein>
    <submittedName>
        <fullName evidence="4">Chromatin assembly factor 1, subunit A</fullName>
    </submittedName>
</protein>
<dbReference type="PROSITE" id="PS50003">
    <property type="entry name" value="PH_DOMAIN"/>
    <property type="match status" value="1"/>
</dbReference>
<name>X6NE36_RETFI</name>
<evidence type="ECO:0000256" key="1">
    <source>
        <dbReference type="SAM" id="Coils"/>
    </source>
</evidence>
<feature type="compositionally biased region" description="Basic and acidic residues" evidence="2">
    <location>
        <begin position="412"/>
        <end position="422"/>
    </location>
</feature>